<keyword evidence="7 12" id="KW-0812">Transmembrane</keyword>
<dbReference type="Gene3D" id="1.20.1530.20">
    <property type="match status" value="1"/>
</dbReference>
<feature type="domain" description="RCK C-terminal" evidence="13">
    <location>
        <begin position="405"/>
        <end position="486"/>
    </location>
</feature>
<evidence type="ECO:0000256" key="1">
    <source>
        <dbReference type="ARBA" id="ARBA00004651"/>
    </source>
</evidence>
<feature type="transmembrane region" description="Helical" evidence="12">
    <location>
        <begin position="223"/>
        <end position="256"/>
    </location>
</feature>
<dbReference type="RefSeq" id="WP_248010355.1">
    <property type="nucleotide sequence ID" value="NZ_JAJHVV010000013.1"/>
</dbReference>
<dbReference type="GO" id="GO:0050660">
    <property type="term" value="F:flavin adenine dinucleotide binding"/>
    <property type="evidence" value="ECO:0007669"/>
    <property type="project" value="InterPro"/>
</dbReference>
<evidence type="ECO:0000256" key="8">
    <source>
        <dbReference type="ARBA" id="ARBA00022958"/>
    </source>
</evidence>
<comment type="subcellular location">
    <subcellularLocation>
        <location evidence="1 12">Cell membrane</location>
        <topology evidence="1 12">Multi-pass membrane protein</topology>
    </subcellularLocation>
</comment>
<evidence type="ECO:0000256" key="3">
    <source>
        <dbReference type="ARBA" id="ARBA00022449"/>
    </source>
</evidence>
<reference evidence="14" key="1">
    <citation type="submission" date="2021-11" db="EMBL/GenBank/DDBJ databases">
        <title>Vibrio ZSDE26 sp. nov. and Vibrio ZSDZ34 sp. nov., isolated from coastal seawater in Qingdao.</title>
        <authorList>
            <person name="Zhang P."/>
        </authorList>
    </citation>
    <scope>NUCLEOTIDE SEQUENCE</scope>
    <source>
        <strain evidence="14">ZSDE26</strain>
    </source>
</reference>
<dbReference type="AlphaFoldDB" id="A0A9X1XTG1"/>
<feature type="transmembrane region" description="Helical" evidence="12">
    <location>
        <begin position="362"/>
        <end position="379"/>
    </location>
</feature>
<dbReference type="Pfam" id="PF02080">
    <property type="entry name" value="TrkA_C"/>
    <property type="match status" value="1"/>
</dbReference>
<evidence type="ECO:0000256" key="5">
    <source>
        <dbReference type="ARBA" id="ARBA00022519"/>
    </source>
</evidence>
<feature type="transmembrane region" description="Helical" evidence="12">
    <location>
        <begin position="6"/>
        <end position="23"/>
    </location>
</feature>
<dbReference type="InterPro" id="IPR038770">
    <property type="entry name" value="Na+/solute_symporter_sf"/>
</dbReference>
<comment type="caution">
    <text evidence="14">The sequence shown here is derived from an EMBL/GenBank/DDBJ whole genome shotgun (WGS) entry which is preliminary data.</text>
</comment>
<feature type="transmembrane region" description="Helical" evidence="12">
    <location>
        <begin position="58"/>
        <end position="76"/>
    </location>
</feature>
<keyword evidence="11 12" id="KW-0472">Membrane</keyword>
<feature type="transmembrane region" description="Helical" evidence="12">
    <location>
        <begin position="88"/>
        <end position="113"/>
    </location>
</feature>
<keyword evidence="10 12" id="KW-0406">Ion transport</keyword>
<comment type="catalytic activity">
    <reaction evidence="12">
        <text>K(+)(in) + H(+)(out) = K(+)(out) + H(+)(in)</text>
        <dbReference type="Rhea" id="RHEA:29467"/>
        <dbReference type="ChEBI" id="CHEBI:15378"/>
        <dbReference type="ChEBI" id="CHEBI:29103"/>
    </reaction>
</comment>
<dbReference type="PROSITE" id="PS51202">
    <property type="entry name" value="RCK_C"/>
    <property type="match status" value="1"/>
</dbReference>
<keyword evidence="5" id="KW-0997">Cell inner membrane</keyword>
<dbReference type="NCBIfam" id="NF003716">
    <property type="entry name" value="PRK05326.1-3"/>
    <property type="match status" value="1"/>
</dbReference>
<evidence type="ECO:0000256" key="2">
    <source>
        <dbReference type="ARBA" id="ARBA00022448"/>
    </source>
</evidence>
<dbReference type="InterPro" id="IPR005170">
    <property type="entry name" value="Transptr-assoc_dom"/>
</dbReference>
<proteinExistence type="inferred from homology"/>
<dbReference type="PANTHER" id="PTHR32507:SF7">
    <property type="entry name" value="K(+)_H(+) ANTIPORTER NHAP2"/>
    <property type="match status" value="1"/>
</dbReference>
<comment type="function">
    <text evidence="12">K(+)/H(+) antiporter that extrudes potassium in exchange for external protons and maintains the internal concentration of potassium under toxic levels.</text>
</comment>
<name>A0A9X1XTG1_9VIBR</name>
<dbReference type="SUPFAM" id="SSF56176">
    <property type="entry name" value="FAD-binding/transporter-associated domain-like"/>
    <property type="match status" value="1"/>
</dbReference>
<evidence type="ECO:0000256" key="10">
    <source>
        <dbReference type="ARBA" id="ARBA00023065"/>
    </source>
</evidence>
<keyword evidence="6 12" id="KW-0633">Potassium transport</keyword>
<organism evidence="14 15">
    <name type="scientific">Vibrio amylolyticus</name>
    <dbReference type="NCBI Taxonomy" id="2847292"/>
    <lineage>
        <taxon>Bacteria</taxon>
        <taxon>Pseudomonadati</taxon>
        <taxon>Pseudomonadota</taxon>
        <taxon>Gammaproteobacteria</taxon>
        <taxon>Vibrionales</taxon>
        <taxon>Vibrionaceae</taxon>
        <taxon>Vibrio</taxon>
    </lineage>
</organism>
<dbReference type="EMBL" id="JAJHVV010000013">
    <property type="protein sequence ID" value="MCK6265284.1"/>
    <property type="molecule type" value="Genomic_DNA"/>
</dbReference>
<dbReference type="InterPro" id="IPR006037">
    <property type="entry name" value="RCK_C"/>
</dbReference>
<dbReference type="Proteomes" id="UP001139559">
    <property type="component" value="Unassembled WGS sequence"/>
</dbReference>
<evidence type="ECO:0000313" key="14">
    <source>
        <dbReference type="EMBL" id="MCK6265284.1"/>
    </source>
</evidence>
<keyword evidence="9 12" id="KW-1133">Transmembrane helix</keyword>
<gene>
    <name evidence="12" type="primary">nhaP2</name>
    <name evidence="14" type="ORF">KP803_18625</name>
</gene>
<feature type="transmembrane region" description="Helical" evidence="12">
    <location>
        <begin position="303"/>
        <end position="323"/>
    </location>
</feature>
<dbReference type="GO" id="GO:0005886">
    <property type="term" value="C:plasma membrane"/>
    <property type="evidence" value="ECO:0007669"/>
    <property type="project" value="UniProtKB-SubCell"/>
</dbReference>
<keyword evidence="3 12" id="KW-0050">Antiport</keyword>
<feature type="transmembrane region" description="Helical" evidence="12">
    <location>
        <begin position="335"/>
        <end position="356"/>
    </location>
</feature>
<dbReference type="SMART" id="SM01091">
    <property type="entry name" value="CorC_HlyC"/>
    <property type="match status" value="1"/>
</dbReference>
<evidence type="ECO:0000256" key="6">
    <source>
        <dbReference type="ARBA" id="ARBA00022538"/>
    </source>
</evidence>
<feature type="transmembrane region" description="Helical" evidence="12">
    <location>
        <begin position="119"/>
        <end position="141"/>
    </location>
</feature>
<evidence type="ECO:0000256" key="9">
    <source>
        <dbReference type="ARBA" id="ARBA00022989"/>
    </source>
</evidence>
<evidence type="ECO:0000256" key="11">
    <source>
        <dbReference type="ARBA" id="ARBA00023136"/>
    </source>
</evidence>
<evidence type="ECO:0000313" key="15">
    <source>
        <dbReference type="Proteomes" id="UP001139559"/>
    </source>
</evidence>
<dbReference type="InterPro" id="IPR016169">
    <property type="entry name" value="FAD-bd_PCMH_sub2"/>
</dbReference>
<dbReference type="InterPro" id="IPR036721">
    <property type="entry name" value="RCK_C_sf"/>
</dbReference>
<dbReference type="PANTHER" id="PTHR32507">
    <property type="entry name" value="NA(+)/H(+) ANTIPORTER 1"/>
    <property type="match status" value="1"/>
</dbReference>
<keyword evidence="4 12" id="KW-1003">Cell membrane</keyword>
<dbReference type="Gene3D" id="3.30.70.1450">
    <property type="entry name" value="Regulator of K+ conductance, C-terminal domain"/>
    <property type="match status" value="1"/>
</dbReference>
<evidence type="ECO:0000256" key="7">
    <source>
        <dbReference type="ARBA" id="ARBA00022692"/>
    </source>
</evidence>
<dbReference type="InterPro" id="IPR023729">
    <property type="entry name" value="NhaP2"/>
</dbReference>
<accession>A0A9X1XTG1</accession>
<feature type="transmembrane region" description="Helical" evidence="12">
    <location>
        <begin position="187"/>
        <end position="211"/>
    </location>
</feature>
<dbReference type="InterPro" id="IPR006153">
    <property type="entry name" value="Cation/H_exchanger_TM"/>
</dbReference>
<keyword evidence="8 12" id="KW-0630">Potassium</keyword>
<keyword evidence="2 12" id="KW-0813">Transport</keyword>
<dbReference type="Gene3D" id="3.30.465.10">
    <property type="match status" value="1"/>
</dbReference>
<feature type="transmembrane region" description="Helical" evidence="12">
    <location>
        <begin position="30"/>
        <end position="46"/>
    </location>
</feature>
<dbReference type="HAMAP" id="MF_01075">
    <property type="entry name" value="NhaP2"/>
    <property type="match status" value="1"/>
</dbReference>
<sequence length="579" mass="62373">MDVNTINSLFLTGATLIAISVLISRASSKLGVPILLVFLFVGMMAGEDGPGGIKFDDYSLTYLISNLALAIILLDGGMRTKVSTFKVAFWPSLSLATIGVACTATITGLMAAWLFDLTLLQGILVGAIVGSTDAAAVFSLLKGKSLNERVGATLEIESGTNDPMAVFLTVTLIAILSNPDMDMGMGFLATSFAMQFGIGTLVGFAGGWLLWSLVNRILLPEGMYSILVLSGGIALFALSTILGGSGILTIYLVGLLIGNKPTCSRHSILSVLDGMTWLSQIVMFLVLGLLVTPSTLIEIMLPALALAFGMILIARPISVWLGLAPFRSFNIRERWFVSWVGLRGAVPIILAVFPMMAGLPNAQLYFNIAFFVVMVSLIVQGGTLMKAASLANVSLPPKPSPIYRSGIEIFPTSEWEMFVYKLKEEKWCVGEPLKRLTMPDGTRITALFRDNTLLHPSGSTVLQANDTLCVLGQDKDLDALSELFSVAPIEQEEVARFYGDFFLDATISIQSVVEHYGISVSVEDQSMTLKQLAQDQIGPYPVLGDSFDWEGLHWVVADVQDNEVITIGLCLPEDEDEAA</sequence>
<dbReference type="InterPro" id="IPR036318">
    <property type="entry name" value="FAD-bd_PCMH-like_sf"/>
</dbReference>
<dbReference type="Pfam" id="PF03471">
    <property type="entry name" value="CorC_HlyC"/>
    <property type="match status" value="1"/>
</dbReference>
<dbReference type="GO" id="GO:0006884">
    <property type="term" value="P:cell volume homeostasis"/>
    <property type="evidence" value="ECO:0007669"/>
    <property type="project" value="InterPro"/>
</dbReference>
<keyword evidence="15" id="KW-1185">Reference proteome</keyword>
<dbReference type="Pfam" id="PF00999">
    <property type="entry name" value="Na_H_Exchanger"/>
    <property type="match status" value="1"/>
</dbReference>
<protein>
    <recommendedName>
        <fullName evidence="12">K(+)/H(+) antiporter NhaP2</fullName>
    </recommendedName>
    <alternativeName>
        <fullName evidence="12">Potassium/proton antiporter NhaP2</fullName>
    </alternativeName>
</protein>
<dbReference type="SUPFAM" id="SSF116726">
    <property type="entry name" value="TrkA C-terminal domain-like"/>
    <property type="match status" value="1"/>
</dbReference>
<feature type="transmembrane region" description="Helical" evidence="12">
    <location>
        <begin position="268"/>
        <end position="291"/>
    </location>
</feature>
<dbReference type="GO" id="GO:0015386">
    <property type="term" value="F:potassium:proton antiporter activity"/>
    <property type="evidence" value="ECO:0007669"/>
    <property type="project" value="UniProtKB-UniRule"/>
</dbReference>
<evidence type="ECO:0000259" key="13">
    <source>
        <dbReference type="PROSITE" id="PS51202"/>
    </source>
</evidence>
<evidence type="ECO:0000256" key="12">
    <source>
        <dbReference type="HAMAP-Rule" id="MF_01075"/>
    </source>
</evidence>
<dbReference type="NCBIfam" id="NF003715">
    <property type="entry name" value="PRK05326.1-2"/>
    <property type="match status" value="1"/>
</dbReference>
<dbReference type="NCBIfam" id="NF003714">
    <property type="entry name" value="PRK05326.1-1"/>
    <property type="match status" value="1"/>
</dbReference>
<comment type="similarity">
    <text evidence="12">Belongs to the monovalent cation:proton antiporter 1 (CPA1) transporter (TC 2.A.36) family. NhaP2 subfamily.</text>
</comment>
<evidence type="ECO:0000256" key="4">
    <source>
        <dbReference type="ARBA" id="ARBA00022475"/>
    </source>
</evidence>